<dbReference type="AlphaFoldDB" id="A7HS33"/>
<evidence type="ECO:0000313" key="17">
    <source>
        <dbReference type="EMBL" id="ABS62716.1"/>
    </source>
</evidence>
<evidence type="ECO:0000256" key="13">
    <source>
        <dbReference type="RuleBase" id="RU003691"/>
    </source>
</evidence>
<keyword evidence="7" id="KW-1015">Disulfide bond</keyword>
<feature type="disulfide bond" description="Redox-active" evidence="12">
    <location>
        <begin position="43"/>
        <end position="48"/>
    </location>
</feature>
<keyword evidence="8 13" id="KW-0676">Redox-active center</keyword>
<dbReference type="OrthoDB" id="9776382at2"/>
<dbReference type="InterPro" id="IPR006324">
    <property type="entry name" value="GSHR"/>
</dbReference>
<dbReference type="Pfam" id="PF07992">
    <property type="entry name" value="Pyr_redox_2"/>
    <property type="match status" value="1"/>
</dbReference>
<dbReference type="SUPFAM" id="SSF55424">
    <property type="entry name" value="FAD/NAD-linked reductases, dimerisation (C-terminal) domain"/>
    <property type="match status" value="1"/>
</dbReference>
<dbReference type="InterPro" id="IPR023753">
    <property type="entry name" value="FAD/NAD-binding_dom"/>
</dbReference>
<organism evidence="17 18">
    <name type="scientific">Parvibaculum lavamentivorans (strain DS-1 / DSM 13023 / NCIMB 13966)</name>
    <dbReference type="NCBI Taxonomy" id="402881"/>
    <lineage>
        <taxon>Bacteria</taxon>
        <taxon>Pseudomonadati</taxon>
        <taxon>Pseudomonadota</taxon>
        <taxon>Alphaproteobacteria</taxon>
        <taxon>Hyphomicrobiales</taxon>
        <taxon>Parvibaculaceae</taxon>
        <taxon>Parvibaculum</taxon>
    </lineage>
</organism>
<comment type="similarity">
    <text evidence="1 13">Belongs to the class-I pyridine nucleotide-disulfide oxidoreductase family.</text>
</comment>
<keyword evidence="3 13" id="KW-0285">Flavoprotein</keyword>
<dbReference type="InterPro" id="IPR012999">
    <property type="entry name" value="Pyr_OxRdtase_I_AS"/>
</dbReference>
<evidence type="ECO:0000256" key="8">
    <source>
        <dbReference type="ARBA" id="ARBA00023284"/>
    </source>
</evidence>
<evidence type="ECO:0000259" key="15">
    <source>
        <dbReference type="Pfam" id="PF02852"/>
    </source>
</evidence>
<dbReference type="InterPro" id="IPR046952">
    <property type="entry name" value="GSHR/TRXR-like"/>
</dbReference>
<dbReference type="eggNOG" id="COG1249">
    <property type="taxonomic scope" value="Bacteria"/>
</dbReference>
<feature type="domain" description="Pyridine nucleotide-disulphide oxidoreductase dimerisation" evidence="15">
    <location>
        <begin position="339"/>
        <end position="447"/>
    </location>
</feature>
<keyword evidence="5 14" id="KW-0521">NADP</keyword>
<keyword evidence="11" id="KW-0547">Nucleotide-binding</keyword>
<comment type="catalytic activity">
    <reaction evidence="9 14">
        <text>2 glutathione + NADP(+) = glutathione disulfide + NADPH + H(+)</text>
        <dbReference type="Rhea" id="RHEA:11740"/>
        <dbReference type="ChEBI" id="CHEBI:15378"/>
        <dbReference type="ChEBI" id="CHEBI:57783"/>
        <dbReference type="ChEBI" id="CHEBI:57925"/>
        <dbReference type="ChEBI" id="CHEBI:58297"/>
        <dbReference type="ChEBI" id="CHEBI:58349"/>
        <dbReference type="EC" id="1.8.1.7"/>
    </reaction>
</comment>
<dbReference type="STRING" id="402881.Plav_1095"/>
<feature type="binding site" evidence="11">
    <location>
        <position position="304"/>
    </location>
    <ligand>
        <name>FAD</name>
        <dbReference type="ChEBI" id="CHEBI:57692"/>
    </ligand>
</feature>
<dbReference type="PIRSF" id="PIRSF000350">
    <property type="entry name" value="Mercury_reductase_MerA"/>
    <property type="match status" value="1"/>
</dbReference>
<evidence type="ECO:0000256" key="2">
    <source>
        <dbReference type="ARBA" id="ARBA00011738"/>
    </source>
</evidence>
<comment type="function">
    <text evidence="14">Catalyzes the reduction of glutathione disulfide (GSSG) to reduced glutathione (GSH).</text>
</comment>
<accession>A7HS33</accession>
<evidence type="ECO:0000256" key="10">
    <source>
        <dbReference type="PIRSR" id="PIRSR000350-2"/>
    </source>
</evidence>
<keyword evidence="4 11" id="KW-0274">FAD</keyword>
<dbReference type="EMBL" id="CP000774">
    <property type="protein sequence ID" value="ABS62716.1"/>
    <property type="molecule type" value="Genomic_DNA"/>
</dbReference>
<evidence type="ECO:0000313" key="18">
    <source>
        <dbReference type="Proteomes" id="UP000006377"/>
    </source>
</evidence>
<dbReference type="NCBIfam" id="NF004776">
    <property type="entry name" value="PRK06116.1"/>
    <property type="match status" value="1"/>
</dbReference>
<evidence type="ECO:0000256" key="9">
    <source>
        <dbReference type="ARBA" id="ARBA00049142"/>
    </source>
</evidence>
<dbReference type="Pfam" id="PF02852">
    <property type="entry name" value="Pyr_redox_dim"/>
    <property type="match status" value="1"/>
</dbReference>
<keyword evidence="6 13" id="KW-0560">Oxidoreductase</keyword>
<sequence length="460" mass="49725">MAKYDYDLFVIGAGSGGVRAARIAANYGAKVAVAEEYRVGGTCVIRGCVPKKLFVYASHFSEDFEDAKGFGWTVGETSFDWKTLVANKDKEIDRLNGIYIRNLEKAGVEIINSRATLKDAHTLHLVGENRDVTADKILIAVGASPFLPDIPGIEHAITSNEAFHLEELPESIIVVGGGYIAVEFAGIFNGLGVKTQQLYRGSLFMRGFDNDLRELLQEEMVKKGVDLRMNSDIAAIEKKDGELHVKLVNGDELKAGAVMYATGRNPNTKNLGLEEAGVQLGMAGEVIVDDYSKTCVDNIYAVGDVTDRANLTPVAIREGHAFADTVYGGKDVKVDHSIIPTAIFSQPEMGTVGLTEAQAREQYDEVDIYKTGFRGLKNTLSGSQEKTFMKLVVDAKSDKMLGVHLMGPASGELIQAIGIAVTMGATKAQFDATIAVHPTAAEELVTMKERWQAPVVKAAD</sequence>
<evidence type="ECO:0000256" key="4">
    <source>
        <dbReference type="ARBA" id="ARBA00022827"/>
    </source>
</evidence>
<dbReference type="PRINTS" id="PR00368">
    <property type="entry name" value="FADPNR"/>
</dbReference>
<evidence type="ECO:0000256" key="7">
    <source>
        <dbReference type="ARBA" id="ARBA00023157"/>
    </source>
</evidence>
<feature type="domain" description="FAD/NAD(P)-binding" evidence="16">
    <location>
        <begin position="6"/>
        <end position="319"/>
    </location>
</feature>
<dbReference type="EC" id="1.8.1.7" evidence="14"/>
<dbReference type="Gene3D" id="3.30.390.30">
    <property type="match status" value="1"/>
</dbReference>
<dbReference type="Gene3D" id="3.50.50.60">
    <property type="entry name" value="FAD/NAD(P)-binding domain"/>
    <property type="match status" value="2"/>
</dbReference>
<evidence type="ECO:0000256" key="14">
    <source>
        <dbReference type="RuleBase" id="RU365040"/>
    </source>
</evidence>
<evidence type="ECO:0000256" key="1">
    <source>
        <dbReference type="ARBA" id="ARBA00007532"/>
    </source>
</evidence>
<dbReference type="PRINTS" id="PR00411">
    <property type="entry name" value="PNDRDTASEI"/>
</dbReference>
<feature type="binding site" evidence="11">
    <location>
        <begin position="176"/>
        <end position="183"/>
    </location>
    <ligand>
        <name>NAD(+)</name>
        <dbReference type="ChEBI" id="CHEBI:57540"/>
    </ligand>
</feature>
<comment type="subunit">
    <text evidence="2">Homodimer.</text>
</comment>
<dbReference type="GO" id="GO:0006749">
    <property type="term" value="P:glutathione metabolic process"/>
    <property type="evidence" value="ECO:0007669"/>
    <property type="project" value="InterPro"/>
</dbReference>
<proteinExistence type="inferred from homology"/>
<dbReference type="SUPFAM" id="SSF51905">
    <property type="entry name" value="FAD/NAD(P)-binding domain"/>
    <property type="match status" value="1"/>
</dbReference>
<dbReference type="GO" id="GO:0005829">
    <property type="term" value="C:cytosol"/>
    <property type="evidence" value="ECO:0007669"/>
    <property type="project" value="TreeGrafter"/>
</dbReference>
<reference evidence="17 18" key="1">
    <citation type="journal article" date="2011" name="Stand. Genomic Sci.">
        <title>Complete genome sequence of Parvibaculum lavamentivorans type strain (DS-1(T)).</title>
        <authorList>
            <person name="Schleheck D."/>
            <person name="Weiss M."/>
            <person name="Pitluck S."/>
            <person name="Bruce D."/>
            <person name="Land M.L."/>
            <person name="Han S."/>
            <person name="Saunders E."/>
            <person name="Tapia R."/>
            <person name="Detter C."/>
            <person name="Brettin T."/>
            <person name="Han J."/>
            <person name="Woyke T."/>
            <person name="Goodwin L."/>
            <person name="Pennacchio L."/>
            <person name="Nolan M."/>
            <person name="Cook A.M."/>
            <person name="Kjelleberg S."/>
            <person name="Thomas T."/>
        </authorList>
    </citation>
    <scope>NUCLEOTIDE SEQUENCE [LARGE SCALE GENOMIC DNA]</scope>
    <source>
        <strain evidence="18">DS-1 / DSM 13023 / NCIMB 13966</strain>
    </source>
</reference>
<dbReference type="PROSITE" id="PS00076">
    <property type="entry name" value="PYRIDINE_REDOX_1"/>
    <property type="match status" value="1"/>
</dbReference>
<evidence type="ECO:0000256" key="12">
    <source>
        <dbReference type="PIRSR" id="PIRSR000350-4"/>
    </source>
</evidence>
<dbReference type="Proteomes" id="UP000006377">
    <property type="component" value="Chromosome"/>
</dbReference>
<gene>
    <name evidence="17" type="ordered locus">Plav_1095</name>
</gene>
<name>A7HS33_PARL1</name>
<dbReference type="InterPro" id="IPR016156">
    <property type="entry name" value="FAD/NAD-linked_Rdtase_dimer_sf"/>
</dbReference>
<dbReference type="GO" id="GO:0050660">
    <property type="term" value="F:flavin adenine dinucleotide binding"/>
    <property type="evidence" value="ECO:0007669"/>
    <property type="project" value="InterPro"/>
</dbReference>
<protein>
    <recommendedName>
        <fullName evidence="14">Glutathione reductase</fullName>
        <shortName evidence="14">GRase</shortName>
        <ecNumber evidence="14">1.8.1.7</ecNumber>
    </recommendedName>
</protein>
<dbReference type="HOGENOM" id="CLU_016755_2_1_5"/>
<evidence type="ECO:0000259" key="16">
    <source>
        <dbReference type="Pfam" id="PF07992"/>
    </source>
</evidence>
<dbReference type="KEGG" id="pla:Plav_1095"/>
<evidence type="ECO:0000256" key="5">
    <source>
        <dbReference type="ARBA" id="ARBA00022857"/>
    </source>
</evidence>
<dbReference type="GO" id="GO:0034599">
    <property type="term" value="P:cellular response to oxidative stress"/>
    <property type="evidence" value="ECO:0007669"/>
    <property type="project" value="TreeGrafter"/>
</dbReference>
<feature type="active site" description="Proton acceptor" evidence="10">
    <location>
        <position position="437"/>
    </location>
</feature>
<dbReference type="InterPro" id="IPR004099">
    <property type="entry name" value="Pyr_nucl-diS_OxRdtase_dimer"/>
</dbReference>
<dbReference type="InterPro" id="IPR001100">
    <property type="entry name" value="Pyr_nuc-diS_OxRdtase"/>
</dbReference>
<comment type="cofactor">
    <cofactor evidence="11">
        <name>FAD</name>
        <dbReference type="ChEBI" id="CHEBI:57692"/>
    </cofactor>
    <text evidence="11">Binds 1 FAD per subunit.</text>
</comment>
<dbReference type="RefSeq" id="WP_012109972.1">
    <property type="nucleotide sequence ID" value="NC_009719.1"/>
</dbReference>
<dbReference type="PANTHER" id="PTHR42737">
    <property type="entry name" value="GLUTATHIONE REDUCTASE"/>
    <property type="match status" value="1"/>
</dbReference>
<dbReference type="PANTHER" id="PTHR42737:SF2">
    <property type="entry name" value="GLUTATHIONE REDUCTASE"/>
    <property type="match status" value="1"/>
</dbReference>
<keyword evidence="11" id="KW-0520">NAD</keyword>
<keyword evidence="18" id="KW-1185">Reference proteome</keyword>
<evidence type="ECO:0000256" key="11">
    <source>
        <dbReference type="PIRSR" id="PIRSR000350-3"/>
    </source>
</evidence>
<dbReference type="GO" id="GO:0004362">
    <property type="term" value="F:glutathione-disulfide reductase (NADPH) activity"/>
    <property type="evidence" value="ECO:0007669"/>
    <property type="project" value="UniProtKB-EC"/>
</dbReference>
<dbReference type="FunFam" id="3.50.50.60:FF:000051">
    <property type="entry name" value="Glutathione reductase"/>
    <property type="match status" value="1"/>
</dbReference>
<evidence type="ECO:0000256" key="3">
    <source>
        <dbReference type="ARBA" id="ARBA00022630"/>
    </source>
</evidence>
<evidence type="ECO:0000256" key="6">
    <source>
        <dbReference type="ARBA" id="ARBA00023002"/>
    </source>
</evidence>
<dbReference type="GO" id="GO:0045454">
    <property type="term" value="P:cell redox homeostasis"/>
    <property type="evidence" value="ECO:0007669"/>
    <property type="project" value="InterPro"/>
</dbReference>
<dbReference type="GO" id="GO:0050661">
    <property type="term" value="F:NADP binding"/>
    <property type="evidence" value="ECO:0007669"/>
    <property type="project" value="InterPro"/>
</dbReference>
<dbReference type="NCBIfam" id="TIGR01424">
    <property type="entry name" value="gluta_reduc_2"/>
    <property type="match status" value="1"/>
</dbReference>
<feature type="binding site" evidence="11">
    <location>
        <position position="263"/>
    </location>
    <ligand>
        <name>NAD(+)</name>
        <dbReference type="ChEBI" id="CHEBI:57540"/>
    </ligand>
</feature>
<feature type="binding site" evidence="11">
    <location>
        <position position="52"/>
    </location>
    <ligand>
        <name>FAD</name>
        <dbReference type="ChEBI" id="CHEBI:57692"/>
    </ligand>
</feature>
<dbReference type="InterPro" id="IPR036188">
    <property type="entry name" value="FAD/NAD-bd_sf"/>
</dbReference>